<dbReference type="Gene3D" id="3.30.70.100">
    <property type="match status" value="2"/>
</dbReference>
<dbReference type="InterPro" id="IPR051557">
    <property type="entry name" value="NipSnap_domain"/>
</dbReference>
<dbReference type="InterPro" id="IPR006357">
    <property type="entry name" value="HAD-SF_hydro_IIA"/>
</dbReference>
<evidence type="ECO:0000259" key="2">
    <source>
        <dbReference type="Pfam" id="PF07978"/>
    </source>
</evidence>
<keyword evidence="4" id="KW-1185">Reference proteome</keyword>
<dbReference type="NCBIfam" id="TIGR01460">
    <property type="entry name" value="HAD-SF-IIA"/>
    <property type="match status" value="1"/>
</dbReference>
<dbReference type="InterPro" id="IPR012577">
    <property type="entry name" value="NIPSNAP"/>
</dbReference>
<accession>A0AA36M7L2</accession>
<dbReference type="NCBIfam" id="TIGR01452">
    <property type="entry name" value="PGP_euk"/>
    <property type="match status" value="1"/>
</dbReference>
<dbReference type="InterPro" id="IPR023214">
    <property type="entry name" value="HAD_sf"/>
</dbReference>
<dbReference type="SUPFAM" id="SSF54909">
    <property type="entry name" value="Dimeric alpha+beta barrel"/>
    <property type="match status" value="2"/>
</dbReference>
<comment type="caution">
    <text evidence="3">The sequence shown here is derived from an EMBL/GenBank/DDBJ whole genome shotgun (WGS) entry which is preliminary data.</text>
</comment>
<protein>
    <recommendedName>
        <fullName evidence="2">NIPSNAP domain-containing protein</fullName>
    </recommendedName>
</protein>
<evidence type="ECO:0000313" key="4">
    <source>
        <dbReference type="Proteomes" id="UP001176961"/>
    </source>
</evidence>
<evidence type="ECO:0000313" key="3">
    <source>
        <dbReference type="EMBL" id="CAJ0600575.1"/>
    </source>
</evidence>
<dbReference type="InterPro" id="IPR011008">
    <property type="entry name" value="Dimeric_a/b-barrel"/>
</dbReference>
<sequence>MNRTGFYLLNIPRQACAMRQNIQKSVKFYSATMGPKPVTRDELLSRFDTFLFDADGVLWTGDVPIAGAVDFLSTLEKAGKRIFVISNNSTKTPEQYMEKVEHLGFKGVKMEQLITPAIVLAAYFKDRPEYAGQNVYLMGVENLKKTLETRGGVRCFGTGPDHFVSGQTFSYTFDASTVPKAVVCSYDGHLSYPKIQKAATFLKRPGVEFLVTNEDYTFPGPYPDIVVPGAGTTSAAVRAVSGRVPIVIGKPHKPIADFLKKHHHIDASKTVMFGDRLDTDIQFANDNGFTSCFMLTGVNTMDDVIKAEQRGQTHLLPTFSTTVSAWKSGDVKDHGVEKAPEQPAKPQGWISKLLSGQQMDPSGWQKQSHSSLLSTSEHIYEFATHNYHPGQKDKYLEVFGKYKQEQSEKLPSVNLIGSWTVSYGRTRDQAIHLYRHTNGYKDVDNSIQMHATDGALTTADTEVAKLCGRRKNIIVKSFSYWREPEQRPPSHVYDMRSYVLTPGSMIEWASAWSKGITYRRDANQDVGGFFAQVGQLYIVYHIWAYPSMCARNETRHATWAKPGWDATVAYTVPLIKKMQSKILTPTKYSMLQ</sequence>
<dbReference type="AlphaFoldDB" id="A0AA36M7L2"/>
<dbReference type="PANTHER" id="PTHR21017:SF17">
    <property type="entry name" value="PROTEIN NIPSNAP"/>
    <property type="match status" value="1"/>
</dbReference>
<dbReference type="InterPro" id="IPR036412">
    <property type="entry name" value="HAD-like_sf"/>
</dbReference>
<dbReference type="EMBL" id="CATQJL010000223">
    <property type="protein sequence ID" value="CAJ0600575.1"/>
    <property type="molecule type" value="Genomic_DNA"/>
</dbReference>
<dbReference type="GO" id="GO:0005739">
    <property type="term" value="C:mitochondrion"/>
    <property type="evidence" value="ECO:0007669"/>
    <property type="project" value="TreeGrafter"/>
</dbReference>
<dbReference type="FunFam" id="3.30.70.100:FF:000003">
    <property type="entry name" value="Protein NipSnap homolog 2"/>
    <property type="match status" value="1"/>
</dbReference>
<proteinExistence type="inferred from homology"/>
<dbReference type="Pfam" id="PF07978">
    <property type="entry name" value="NIPSNAP"/>
    <property type="match status" value="1"/>
</dbReference>
<organism evidence="3 4">
    <name type="scientific">Cylicocyclus nassatus</name>
    <name type="common">Nematode worm</name>
    <dbReference type="NCBI Taxonomy" id="53992"/>
    <lineage>
        <taxon>Eukaryota</taxon>
        <taxon>Metazoa</taxon>
        <taxon>Ecdysozoa</taxon>
        <taxon>Nematoda</taxon>
        <taxon>Chromadorea</taxon>
        <taxon>Rhabditida</taxon>
        <taxon>Rhabditina</taxon>
        <taxon>Rhabditomorpha</taxon>
        <taxon>Strongyloidea</taxon>
        <taxon>Strongylidae</taxon>
        <taxon>Cylicocyclus</taxon>
    </lineage>
</organism>
<dbReference type="Pfam" id="PF13344">
    <property type="entry name" value="Hydrolase_6"/>
    <property type="match status" value="1"/>
</dbReference>
<dbReference type="InterPro" id="IPR006349">
    <property type="entry name" value="PGP_euk"/>
</dbReference>
<name>A0AA36M7L2_CYLNA</name>
<dbReference type="GO" id="GO:0000423">
    <property type="term" value="P:mitophagy"/>
    <property type="evidence" value="ECO:0007669"/>
    <property type="project" value="UniProtKB-ARBA"/>
</dbReference>
<reference evidence="3" key="1">
    <citation type="submission" date="2023-07" db="EMBL/GenBank/DDBJ databases">
        <authorList>
            <consortium name="CYATHOMIX"/>
        </authorList>
    </citation>
    <scope>NUCLEOTIDE SEQUENCE</scope>
    <source>
        <strain evidence="3">N/A</strain>
    </source>
</reference>
<evidence type="ECO:0000256" key="1">
    <source>
        <dbReference type="ARBA" id="ARBA00005291"/>
    </source>
</evidence>
<dbReference type="SUPFAM" id="SSF56784">
    <property type="entry name" value="HAD-like"/>
    <property type="match status" value="1"/>
</dbReference>
<dbReference type="PANTHER" id="PTHR21017">
    <property type="entry name" value="NIPSNAP-RELATED"/>
    <property type="match status" value="1"/>
</dbReference>
<dbReference type="Pfam" id="PF13242">
    <property type="entry name" value="Hydrolase_like"/>
    <property type="match status" value="1"/>
</dbReference>
<comment type="similarity">
    <text evidence="1">Belongs to the NipSnap family.</text>
</comment>
<feature type="domain" description="NIPSNAP" evidence="2">
    <location>
        <begin position="493"/>
        <end position="589"/>
    </location>
</feature>
<dbReference type="GO" id="GO:0016791">
    <property type="term" value="F:phosphatase activity"/>
    <property type="evidence" value="ECO:0007669"/>
    <property type="project" value="InterPro"/>
</dbReference>
<dbReference type="Gene3D" id="3.40.50.1000">
    <property type="entry name" value="HAD superfamily/HAD-like"/>
    <property type="match status" value="2"/>
</dbReference>
<gene>
    <name evidence="3" type="ORF">CYNAS_LOCUS12558</name>
</gene>
<dbReference type="Proteomes" id="UP001176961">
    <property type="component" value="Unassembled WGS sequence"/>
</dbReference>